<name>A0A9P6SJZ7_9HELO</name>
<comment type="caution">
    <text evidence="2">The sequence shown here is derived from an EMBL/GenBank/DDBJ whole genome shotgun (WGS) entry which is preliminary data.</text>
</comment>
<dbReference type="OrthoDB" id="3562829at2759"/>
<evidence type="ECO:0000256" key="1">
    <source>
        <dbReference type="SAM" id="MobiDB-lite"/>
    </source>
</evidence>
<protein>
    <submittedName>
        <fullName evidence="2">Uncharacterized protein</fullName>
    </submittedName>
</protein>
<proteinExistence type="predicted"/>
<feature type="region of interest" description="Disordered" evidence="1">
    <location>
        <begin position="128"/>
        <end position="246"/>
    </location>
</feature>
<evidence type="ECO:0000313" key="2">
    <source>
        <dbReference type="EMBL" id="KAG0645011.1"/>
    </source>
</evidence>
<feature type="compositionally biased region" description="Polar residues" evidence="1">
    <location>
        <begin position="150"/>
        <end position="161"/>
    </location>
</feature>
<evidence type="ECO:0000313" key="3">
    <source>
        <dbReference type="Proteomes" id="UP000785200"/>
    </source>
</evidence>
<organism evidence="2 3">
    <name type="scientific">Hyphodiscus hymeniophilus</name>
    <dbReference type="NCBI Taxonomy" id="353542"/>
    <lineage>
        <taxon>Eukaryota</taxon>
        <taxon>Fungi</taxon>
        <taxon>Dikarya</taxon>
        <taxon>Ascomycota</taxon>
        <taxon>Pezizomycotina</taxon>
        <taxon>Leotiomycetes</taxon>
        <taxon>Helotiales</taxon>
        <taxon>Hyphodiscaceae</taxon>
        <taxon>Hyphodiscus</taxon>
    </lineage>
</organism>
<accession>A0A9P6SJZ7</accession>
<keyword evidence="3" id="KW-1185">Reference proteome</keyword>
<dbReference type="AlphaFoldDB" id="A0A9P6SJZ7"/>
<gene>
    <name evidence="2" type="ORF">D0Z07_9204</name>
</gene>
<dbReference type="EMBL" id="VNKQ01000020">
    <property type="protein sequence ID" value="KAG0645011.1"/>
    <property type="molecule type" value="Genomic_DNA"/>
</dbReference>
<feature type="compositionally biased region" description="Pro residues" evidence="1">
    <location>
        <begin position="234"/>
        <end position="243"/>
    </location>
</feature>
<dbReference type="Proteomes" id="UP000785200">
    <property type="component" value="Unassembled WGS sequence"/>
</dbReference>
<reference evidence="2" key="1">
    <citation type="submission" date="2019-07" db="EMBL/GenBank/DDBJ databases">
        <title>Hyphodiscus hymeniophilus genome sequencing and assembly.</title>
        <authorList>
            <person name="Kramer G."/>
            <person name="Nodwell J."/>
        </authorList>
    </citation>
    <scope>NUCLEOTIDE SEQUENCE</scope>
    <source>
        <strain evidence="2">ATCC 34498</strain>
    </source>
</reference>
<feature type="compositionally biased region" description="Polar residues" evidence="1">
    <location>
        <begin position="215"/>
        <end position="226"/>
    </location>
</feature>
<sequence length="380" mass="43741">MSIPQQDPQTPAPCGICHERSTWDFLRDFYSRVEAAHGYARSLENDLDLVRFALLQCESSLNSSWERLNEERLEYRAAQEELVFERERHKETMDMLEKMFHEAMRSGQIADFLSGEIATLRAAMAVGDPRPLSEKPKSPNENPVPRAASILSSPRRNSGATQIEKKLCSPTGRAPPESKEREYVKLPVSTNSTEASAPRSDTPAYETRFKPTKNEWWNMSKPTTSRAPIRPKQSAPPIPPRTKPPGVNRLDHLIYLGNGSTSVLEFSPQRVQLAKQSHPLDLSVRVEELTRELGQLRQEIIFYRQGFENLQRLRETCYDVYQQLFLANYLDQNFDRLNELIIQLHHGLEDSVRREGKAEKSWLEFWGIEYKDKEAEGELI</sequence>